<dbReference type="NCBIfam" id="TIGR00613">
    <property type="entry name" value="reco"/>
    <property type="match status" value="1"/>
</dbReference>
<dbReference type="InterPro" id="IPR037278">
    <property type="entry name" value="ARFGAP/RecO"/>
</dbReference>
<comment type="similarity">
    <text evidence="1 7">Belongs to the RecO family.</text>
</comment>
<evidence type="ECO:0000256" key="7">
    <source>
        <dbReference type="HAMAP-Rule" id="MF_00201"/>
    </source>
</evidence>
<dbReference type="SUPFAM" id="SSF57863">
    <property type="entry name" value="ArfGap/RecO-like zinc finger"/>
    <property type="match status" value="1"/>
</dbReference>
<dbReference type="InterPro" id="IPR012340">
    <property type="entry name" value="NA-bd_OB-fold"/>
</dbReference>
<dbReference type="Pfam" id="PF11967">
    <property type="entry name" value="RecO_N"/>
    <property type="match status" value="1"/>
</dbReference>
<evidence type="ECO:0000313" key="9">
    <source>
        <dbReference type="EMBL" id="XFO66517.1"/>
    </source>
</evidence>
<keyword evidence="10" id="KW-1185">Reference proteome</keyword>
<reference evidence="9" key="1">
    <citation type="submission" date="2024-05" db="EMBL/GenBank/DDBJ databases">
        <title>Isolation and characterization of Sporomusa carbonis sp. nov., a carboxydotrophic hydrogenogen in the genus of Sporomusa isolated from a charcoal burning pile.</title>
        <authorList>
            <person name="Boeer T."/>
            <person name="Rosenbaum F."/>
            <person name="Eysell L."/>
            <person name="Mueller V."/>
            <person name="Daniel R."/>
            <person name="Poehlein A."/>
        </authorList>
    </citation>
    <scope>NUCLEOTIDE SEQUENCE [LARGE SCALE GENOMIC DNA]</scope>
    <source>
        <strain evidence="9">DSM 10669</strain>
    </source>
</reference>
<dbReference type="InterPro" id="IPR022572">
    <property type="entry name" value="DNA_rep/recomb_RecO_N"/>
</dbReference>
<dbReference type="InterPro" id="IPR003717">
    <property type="entry name" value="RecO"/>
</dbReference>
<evidence type="ECO:0000256" key="4">
    <source>
        <dbReference type="ARBA" id="ARBA00023172"/>
    </source>
</evidence>
<dbReference type="EMBL" id="CP155573">
    <property type="protein sequence ID" value="XFO66517.1"/>
    <property type="molecule type" value="Genomic_DNA"/>
</dbReference>
<proteinExistence type="inferred from homology"/>
<evidence type="ECO:0000256" key="2">
    <source>
        <dbReference type="ARBA" id="ARBA00021310"/>
    </source>
</evidence>
<dbReference type="RefSeq" id="WP_094606232.1">
    <property type="nucleotide sequence ID" value="NZ_CP155573.1"/>
</dbReference>
<evidence type="ECO:0000256" key="6">
    <source>
        <dbReference type="ARBA" id="ARBA00033409"/>
    </source>
</evidence>
<keyword evidence="5 7" id="KW-0234">DNA repair</keyword>
<organism evidence="9 10">
    <name type="scientific">Sporomusa silvacetica DSM 10669</name>
    <dbReference type="NCBI Taxonomy" id="1123289"/>
    <lineage>
        <taxon>Bacteria</taxon>
        <taxon>Bacillati</taxon>
        <taxon>Bacillota</taxon>
        <taxon>Negativicutes</taxon>
        <taxon>Selenomonadales</taxon>
        <taxon>Sporomusaceae</taxon>
        <taxon>Sporomusa</taxon>
    </lineage>
</organism>
<evidence type="ECO:0000256" key="1">
    <source>
        <dbReference type="ARBA" id="ARBA00007452"/>
    </source>
</evidence>
<dbReference type="Pfam" id="PF02565">
    <property type="entry name" value="RecO_C"/>
    <property type="match status" value="1"/>
</dbReference>
<dbReference type="Gene3D" id="1.20.1440.120">
    <property type="entry name" value="Recombination protein O, C-terminal domain"/>
    <property type="match status" value="1"/>
</dbReference>
<sequence length="246" mass="27189">MALEYPSEAILLATRDWSAADRMVTLFSRERGIVTVMAYGARKPKSKLSGGLQPFTHLNLLLAGGKGMDLVRQCEVVTSFRKIREDLTRLAYANFIAELTLGLWPQQQSEPAAFDMLLAVLALLAERNPRIAALAGAWQLMVLAGFQPEYECCAHCGSKLSLPAYFSFVEGGGTCVTCSPPGISKFDQPDKDFLDKLLSLDLRQPGQFTVTTKILSVAESLLYGFVRHQLERPLKSLDFINKLNTL</sequence>
<accession>A0ABZ3ILH2</accession>
<dbReference type="Gene3D" id="2.40.50.140">
    <property type="entry name" value="Nucleic acid-binding proteins"/>
    <property type="match status" value="1"/>
</dbReference>
<keyword evidence="3 7" id="KW-0227">DNA damage</keyword>
<name>A0ABZ3ILH2_9FIRM</name>
<dbReference type="PANTHER" id="PTHR33991">
    <property type="entry name" value="DNA REPAIR PROTEIN RECO"/>
    <property type="match status" value="1"/>
</dbReference>
<dbReference type="HAMAP" id="MF_00201">
    <property type="entry name" value="RecO"/>
    <property type="match status" value="1"/>
</dbReference>
<protein>
    <recommendedName>
        <fullName evidence="2 7">DNA repair protein RecO</fullName>
    </recommendedName>
    <alternativeName>
        <fullName evidence="6 7">Recombination protein O</fullName>
    </alternativeName>
</protein>
<evidence type="ECO:0000256" key="3">
    <source>
        <dbReference type="ARBA" id="ARBA00022763"/>
    </source>
</evidence>
<dbReference type="Proteomes" id="UP000216752">
    <property type="component" value="Chromosome"/>
</dbReference>
<feature type="domain" description="DNA replication/recombination mediator RecO N-terminal" evidence="8">
    <location>
        <begin position="4"/>
        <end position="80"/>
    </location>
</feature>
<keyword evidence="4 7" id="KW-0233">DNA recombination</keyword>
<evidence type="ECO:0000259" key="8">
    <source>
        <dbReference type="Pfam" id="PF11967"/>
    </source>
</evidence>
<dbReference type="PANTHER" id="PTHR33991:SF1">
    <property type="entry name" value="DNA REPAIR PROTEIN RECO"/>
    <property type="match status" value="1"/>
</dbReference>
<evidence type="ECO:0000313" key="10">
    <source>
        <dbReference type="Proteomes" id="UP000216752"/>
    </source>
</evidence>
<gene>
    <name evidence="7 9" type="primary">recO</name>
    <name evidence="9" type="ORF">SPSIL_026670</name>
</gene>
<dbReference type="InterPro" id="IPR042242">
    <property type="entry name" value="RecO_C"/>
</dbReference>
<dbReference type="SUPFAM" id="SSF50249">
    <property type="entry name" value="Nucleic acid-binding proteins"/>
    <property type="match status" value="1"/>
</dbReference>
<evidence type="ECO:0000256" key="5">
    <source>
        <dbReference type="ARBA" id="ARBA00023204"/>
    </source>
</evidence>
<comment type="function">
    <text evidence="7">Involved in DNA repair and RecF pathway recombination.</text>
</comment>